<feature type="region of interest" description="Disordered" evidence="1">
    <location>
        <begin position="112"/>
        <end position="152"/>
    </location>
</feature>
<evidence type="ECO:0000259" key="2">
    <source>
        <dbReference type="PROSITE" id="PS51664"/>
    </source>
</evidence>
<keyword evidence="4" id="KW-1185">Reference proteome</keyword>
<dbReference type="NCBIfam" id="TIGR03604">
    <property type="entry name" value="TOMM_cyclo_SagD"/>
    <property type="match status" value="1"/>
</dbReference>
<proteinExistence type="predicted"/>
<dbReference type="InterPro" id="IPR022291">
    <property type="entry name" value="Bacteriocin_synth_cyclodeHase"/>
</dbReference>
<dbReference type="Gene3D" id="3.30.1330.230">
    <property type="match status" value="1"/>
</dbReference>
<feature type="domain" description="YcaO" evidence="2">
    <location>
        <begin position="287"/>
        <end position="672"/>
    </location>
</feature>
<gene>
    <name evidence="3" type="ORF">ACFFK0_02865</name>
</gene>
<accession>A0ABV6DFI4</accession>
<dbReference type="Gene3D" id="3.30.40.250">
    <property type="match status" value="1"/>
</dbReference>
<dbReference type="Gene3D" id="3.30.160.660">
    <property type="match status" value="1"/>
</dbReference>
<dbReference type="Pfam" id="PF02624">
    <property type="entry name" value="YcaO"/>
    <property type="match status" value="1"/>
</dbReference>
<dbReference type="Gene3D" id="3.40.50.720">
    <property type="entry name" value="NAD(P)-binding Rossmann-like Domain"/>
    <property type="match status" value="2"/>
</dbReference>
<evidence type="ECO:0000313" key="4">
    <source>
        <dbReference type="Proteomes" id="UP001589776"/>
    </source>
</evidence>
<evidence type="ECO:0000256" key="1">
    <source>
        <dbReference type="SAM" id="MobiDB-lite"/>
    </source>
</evidence>
<dbReference type="PROSITE" id="PS51664">
    <property type="entry name" value="YCAO"/>
    <property type="match status" value="1"/>
</dbReference>
<dbReference type="NCBIfam" id="TIGR03882">
    <property type="entry name" value="cyclo_dehyd_2"/>
    <property type="match status" value="2"/>
</dbReference>
<dbReference type="InterPro" id="IPR003776">
    <property type="entry name" value="YcaO-like_dom"/>
</dbReference>
<dbReference type="InterPro" id="IPR027624">
    <property type="entry name" value="TOMM_cyclo_SagD"/>
</dbReference>
<comment type="caution">
    <text evidence="3">The sequence shown here is derived from an EMBL/GenBank/DDBJ whole genome shotgun (WGS) entry which is preliminary data.</text>
</comment>
<organism evidence="3 4">
    <name type="scientific">Paenibacillus chartarius</name>
    <dbReference type="NCBI Taxonomy" id="747481"/>
    <lineage>
        <taxon>Bacteria</taxon>
        <taxon>Bacillati</taxon>
        <taxon>Bacillota</taxon>
        <taxon>Bacilli</taxon>
        <taxon>Bacillales</taxon>
        <taxon>Paenibacillaceae</taxon>
        <taxon>Paenibacillus</taxon>
    </lineage>
</organism>
<dbReference type="EMBL" id="JBHLWN010000016">
    <property type="protein sequence ID" value="MFC0211398.1"/>
    <property type="molecule type" value="Genomic_DNA"/>
</dbReference>
<reference evidence="3 4" key="1">
    <citation type="submission" date="2024-09" db="EMBL/GenBank/DDBJ databases">
        <authorList>
            <person name="Sun Q."/>
            <person name="Mori K."/>
        </authorList>
    </citation>
    <scope>NUCLEOTIDE SEQUENCE [LARGE SCALE GENOMIC DNA]</scope>
    <source>
        <strain evidence="3 4">CCM 7759</strain>
    </source>
</reference>
<evidence type="ECO:0000313" key="3">
    <source>
        <dbReference type="EMBL" id="MFC0211398.1"/>
    </source>
</evidence>
<dbReference type="PANTHER" id="PTHR37809">
    <property type="entry name" value="RIBOSOMAL PROTEIN S12 METHYLTHIOTRANSFERASE ACCESSORY FACTOR YCAO"/>
    <property type="match status" value="1"/>
</dbReference>
<dbReference type="PANTHER" id="PTHR37809:SF1">
    <property type="entry name" value="RIBOSOMAL PROTEIN S12 METHYLTHIOTRANSFERASE ACCESSORY FACTOR YCAO"/>
    <property type="match status" value="1"/>
</dbReference>
<sequence>MTTQIAVIGTGRLADRVGKLLSARNALVRMNDLSAGIPASADIALLLSDDWPAWDELELREILQEKGIPWLRAFAFQGEGVIGPLVRPGTPGCSQCAELRLRDIGADSDGSDSFGYGHSDDGGDGDGDGGGSSGVEGEGGVEGAGEGAGEACSSTGLRHVALMVATEAEKALSGHAHTMEHIYIVNLYTLGAALHVILPDPSCSVCGEGLPEDSAELAQIALQPAPKSASDRYRCRPLDELGPALIRDYLDERTGLLDRKTNDLLSPFAVVDMRLPSYMLGDEIVGGRSHSYEASTITAVLEGLERYCGQIARGKRTVVYDSYTNLQAASPVLDPRSAGLYADEQYRLPDFPYEPFDEDRELEWVWGYSLLQDQPILVPEQMIYYRAGYTYGFVQASSNGCALGGSLEEAILHGCLEIVERDAFLMSWYGRLPLRRLDPHSANDRELLLMIDKLETVLGYEVQLFNMTTEVGIPSIWVLARSREPNRFAFLCGAGAHFDPVRAAKGAIHELASMLPHFQIKYDLKRGELMNLYGNPDLVESIEHHSLVYGLPQAEERFAFLLNGGRPPRSFREEFQPGPARMDLREDLTDFMEKMKRLELDVIVVDQTCPEIRRNGLHCVKVLIPGMVPITFGHRIRRTTGLPRLLHVPVELGYAERPLTVEQLNPYPHPFY</sequence>
<dbReference type="Proteomes" id="UP001589776">
    <property type="component" value="Unassembled WGS sequence"/>
</dbReference>
<protein>
    <submittedName>
        <fullName evidence="3">TOMM leader peptide-binding protein</fullName>
    </submittedName>
</protein>
<feature type="compositionally biased region" description="Gly residues" evidence="1">
    <location>
        <begin position="128"/>
        <end position="148"/>
    </location>
</feature>
<name>A0ABV6DFI4_9BACL</name>
<dbReference type="RefSeq" id="WP_377468378.1">
    <property type="nucleotide sequence ID" value="NZ_JBHLWN010000016.1"/>
</dbReference>